<evidence type="ECO:0000313" key="2">
    <source>
        <dbReference type="EMBL" id="PQJ94448.1"/>
    </source>
</evidence>
<name>A0A2S7XLX3_9GAMM</name>
<reference evidence="4" key="3">
    <citation type="journal article" date="2019" name="Int. J. Syst. Evol. Microbiol.">
        <title>The Global Catalogue of Microorganisms (GCM) 10K type strain sequencing project: providing services to taxonomists for standard genome sequencing and annotation.</title>
        <authorList>
            <consortium name="The Broad Institute Genomics Platform"/>
            <consortium name="The Broad Institute Genome Sequencing Center for Infectious Disease"/>
            <person name="Wu L."/>
            <person name="Ma J."/>
        </authorList>
    </citation>
    <scope>NUCLEOTIDE SEQUENCE [LARGE SCALE GENOMIC DNA]</scope>
    <source>
        <strain evidence="4">NBRC 105001</strain>
    </source>
</reference>
<dbReference type="Proteomes" id="UP000239273">
    <property type="component" value="Unassembled WGS sequence"/>
</dbReference>
<keyword evidence="4" id="KW-1185">Reference proteome</keyword>
<reference evidence="1" key="4">
    <citation type="submission" date="2023-01" db="EMBL/GenBank/DDBJ databases">
        <title>Draft genome sequence of Aliivibrio sifiae strain NBRC 105001.</title>
        <authorList>
            <person name="Sun Q."/>
            <person name="Mori K."/>
        </authorList>
    </citation>
    <scope>NUCLEOTIDE SEQUENCE</scope>
    <source>
        <strain evidence="1">NBRC 105001</strain>
    </source>
</reference>
<dbReference type="EMBL" id="BSOU01000006">
    <property type="protein sequence ID" value="GLR75748.1"/>
    <property type="molecule type" value="Genomic_DNA"/>
</dbReference>
<reference evidence="2 3" key="2">
    <citation type="submission" date="2016-12" db="EMBL/GenBank/DDBJ databases">
        <title>Diversity of luminous bacteria.</title>
        <authorList>
            <person name="Yoshizawa S."/>
            <person name="Kogure K."/>
        </authorList>
    </citation>
    <scope>NUCLEOTIDE SEQUENCE [LARGE SCALE GENOMIC DNA]</scope>
    <source>
        <strain evidence="2 3">NBRC 105001</strain>
    </source>
</reference>
<gene>
    <name evidence="2" type="ORF">BTO23_10420</name>
    <name evidence="1" type="ORF">GCM10007855_26220</name>
</gene>
<organism evidence="2 3">
    <name type="scientific">Aliivibrio sifiae</name>
    <dbReference type="NCBI Taxonomy" id="566293"/>
    <lineage>
        <taxon>Bacteria</taxon>
        <taxon>Pseudomonadati</taxon>
        <taxon>Pseudomonadota</taxon>
        <taxon>Gammaproteobacteria</taxon>
        <taxon>Vibrionales</taxon>
        <taxon>Vibrionaceae</taxon>
        <taxon>Aliivibrio</taxon>
    </lineage>
</organism>
<dbReference type="AlphaFoldDB" id="A0A2S7XLX3"/>
<accession>A0A2S7XLX3</accession>
<reference evidence="1" key="1">
    <citation type="journal article" date="2014" name="Int. J. Syst. Evol. Microbiol.">
        <title>Complete genome of a new Firmicutes species belonging to the dominant human colonic microbiota ('Ruminococcus bicirculans') reveals two chromosomes and a selective capacity to utilize plant glucans.</title>
        <authorList>
            <consortium name="NISC Comparative Sequencing Program"/>
            <person name="Wegmann U."/>
            <person name="Louis P."/>
            <person name="Goesmann A."/>
            <person name="Henrissat B."/>
            <person name="Duncan S.H."/>
            <person name="Flint H.J."/>
        </authorList>
    </citation>
    <scope>NUCLEOTIDE SEQUENCE</scope>
    <source>
        <strain evidence="1">NBRC 105001</strain>
    </source>
</reference>
<protein>
    <submittedName>
        <fullName evidence="2">Uncharacterized protein</fullName>
    </submittedName>
</protein>
<proteinExistence type="predicted"/>
<comment type="caution">
    <text evidence="2">The sequence shown here is derived from an EMBL/GenBank/DDBJ whole genome shotgun (WGS) entry which is preliminary data.</text>
</comment>
<evidence type="ECO:0000313" key="1">
    <source>
        <dbReference type="EMBL" id="GLR75748.1"/>
    </source>
</evidence>
<evidence type="ECO:0000313" key="3">
    <source>
        <dbReference type="Proteomes" id="UP000239273"/>
    </source>
</evidence>
<sequence length="116" mass="13799">MLAYVIFVYTHFGRNGGFKRELRRFCVYTFWAQWRFQKRVTPFLCIHILGAMEVSKESYAVFVYIHFERNGGFKRELCRFVRIVNYAVQMKRIPVLVELTMSANSNVGKSKLKFVL</sequence>
<evidence type="ECO:0000313" key="4">
    <source>
        <dbReference type="Proteomes" id="UP001156660"/>
    </source>
</evidence>
<dbReference type="EMBL" id="MSCP01000001">
    <property type="protein sequence ID" value="PQJ94448.1"/>
    <property type="molecule type" value="Genomic_DNA"/>
</dbReference>
<dbReference type="Proteomes" id="UP001156660">
    <property type="component" value="Unassembled WGS sequence"/>
</dbReference>